<dbReference type="EMBL" id="QGGU01000014">
    <property type="protein sequence ID" value="PWK45331.1"/>
    <property type="molecule type" value="Genomic_DNA"/>
</dbReference>
<dbReference type="AlphaFoldDB" id="A0A316FVA3"/>
<proteinExistence type="predicted"/>
<comment type="caution">
    <text evidence="1">The sequence shown here is derived from an EMBL/GenBank/DDBJ whole genome shotgun (WGS) entry which is preliminary data.</text>
</comment>
<sequence length="51" mass="6101">MRWRFRECNEAAMELNERKKNPREKRKQDDDADKACWIAEGLSYACCFSLS</sequence>
<evidence type="ECO:0000313" key="2">
    <source>
        <dbReference type="Proteomes" id="UP000245790"/>
    </source>
</evidence>
<organism evidence="1 2">
    <name type="scientific">Pleionea mediterranea</name>
    <dbReference type="NCBI Taxonomy" id="523701"/>
    <lineage>
        <taxon>Bacteria</taxon>
        <taxon>Pseudomonadati</taxon>
        <taxon>Pseudomonadota</taxon>
        <taxon>Gammaproteobacteria</taxon>
        <taxon>Oceanospirillales</taxon>
        <taxon>Pleioneaceae</taxon>
        <taxon>Pleionea</taxon>
    </lineage>
</organism>
<gene>
    <name evidence="1" type="ORF">C8D97_1144</name>
</gene>
<name>A0A316FVA3_9GAMM</name>
<keyword evidence="2" id="KW-1185">Reference proteome</keyword>
<dbReference type="Proteomes" id="UP000245790">
    <property type="component" value="Unassembled WGS sequence"/>
</dbReference>
<protein>
    <submittedName>
        <fullName evidence="1">Uncharacterized protein</fullName>
    </submittedName>
</protein>
<reference evidence="1 2" key="1">
    <citation type="submission" date="2018-05" db="EMBL/GenBank/DDBJ databases">
        <title>Genomic Encyclopedia of Type Strains, Phase IV (KMG-IV): sequencing the most valuable type-strain genomes for metagenomic binning, comparative biology and taxonomic classification.</title>
        <authorList>
            <person name="Goeker M."/>
        </authorList>
    </citation>
    <scope>NUCLEOTIDE SEQUENCE [LARGE SCALE GENOMIC DNA]</scope>
    <source>
        <strain evidence="1 2">DSM 25350</strain>
    </source>
</reference>
<accession>A0A316FVA3</accession>
<evidence type="ECO:0000313" key="1">
    <source>
        <dbReference type="EMBL" id="PWK45331.1"/>
    </source>
</evidence>